<comment type="caution">
    <text evidence="1">The sequence shown here is derived from an EMBL/GenBank/DDBJ whole genome shotgun (WGS) entry which is preliminary data.</text>
</comment>
<sequence length="97" mass="10760">MKPNANPNAGFKKQIIGGNELTMDEYAAYLNALGKKPFLTAAEASDLFGVGITRVQELMSDPDCTFVTRAIGVRRRLVHRESFEQYLLTHDATAEEV</sequence>
<dbReference type="InterPro" id="IPR038148">
    <property type="entry name" value="Tn1545/Tn916_Xis"/>
</dbReference>
<dbReference type="Gene3D" id="3.90.105.50">
    <property type="match status" value="1"/>
</dbReference>
<evidence type="ECO:0000313" key="1">
    <source>
        <dbReference type="EMBL" id="KGJ51420.1"/>
    </source>
</evidence>
<name>A0A099I161_CLOIN</name>
<reference evidence="1 2" key="1">
    <citation type="submission" date="2014-08" db="EMBL/GenBank/DDBJ databases">
        <title>Clostridium innocuum, an unnegligible vancomycin-resistant pathogen causing extra-intestinal infections.</title>
        <authorList>
            <person name="Feng Y."/>
            <person name="Chiu C.-H."/>
        </authorList>
    </citation>
    <scope>NUCLEOTIDE SEQUENCE [LARGE SCALE GENOMIC DNA]</scope>
    <source>
        <strain evidence="1 2">AN88</strain>
    </source>
</reference>
<evidence type="ECO:0008006" key="3">
    <source>
        <dbReference type="Google" id="ProtNLM"/>
    </source>
</evidence>
<dbReference type="RefSeq" id="WP_044907943.1">
    <property type="nucleotide sequence ID" value="NZ_JQIF01000113.1"/>
</dbReference>
<dbReference type="EMBL" id="JQIF01000113">
    <property type="protein sequence ID" value="KGJ51420.1"/>
    <property type="molecule type" value="Genomic_DNA"/>
</dbReference>
<evidence type="ECO:0000313" key="2">
    <source>
        <dbReference type="Proteomes" id="UP000030008"/>
    </source>
</evidence>
<dbReference type="AlphaFoldDB" id="A0A099I161"/>
<organism evidence="1 2">
    <name type="scientific">Clostridium innocuum</name>
    <dbReference type="NCBI Taxonomy" id="1522"/>
    <lineage>
        <taxon>Bacteria</taxon>
        <taxon>Bacillati</taxon>
        <taxon>Bacillota</taxon>
        <taxon>Clostridia</taxon>
        <taxon>Eubacteriales</taxon>
        <taxon>Clostridiaceae</taxon>
        <taxon>Clostridium</taxon>
    </lineage>
</organism>
<gene>
    <name evidence="1" type="ORF">CIAN88_20875</name>
</gene>
<dbReference type="Proteomes" id="UP000030008">
    <property type="component" value="Unassembled WGS sequence"/>
</dbReference>
<accession>A0A099I161</accession>
<proteinExistence type="predicted"/>
<protein>
    <recommendedName>
        <fullName evidence="3">DNA-binding protein</fullName>
    </recommendedName>
</protein>